<name>A0A7J9BH17_GOSGO</name>
<gene>
    <name evidence="2" type="ORF">Gogos_019301</name>
</gene>
<evidence type="ECO:0000313" key="2">
    <source>
        <dbReference type="EMBL" id="MBA0735454.1"/>
    </source>
</evidence>
<reference evidence="2 3" key="1">
    <citation type="journal article" date="2019" name="Genome Biol. Evol.">
        <title>Insights into the evolution of the New World diploid cottons (Gossypium, subgenus Houzingenia) based on genome sequencing.</title>
        <authorList>
            <person name="Grover C.E."/>
            <person name="Arick M.A. 2nd"/>
            <person name="Thrash A."/>
            <person name="Conover J.L."/>
            <person name="Sanders W.S."/>
            <person name="Peterson D.G."/>
            <person name="Frelichowski J.E."/>
            <person name="Scheffler J.A."/>
            <person name="Scheffler B.E."/>
            <person name="Wendel J.F."/>
        </authorList>
    </citation>
    <scope>NUCLEOTIDE SEQUENCE [LARGE SCALE GENOMIC DNA]</scope>
    <source>
        <strain evidence="2">5</strain>
        <tissue evidence="2">Leaf</tissue>
    </source>
</reference>
<organism evidence="2 3">
    <name type="scientific">Gossypium gossypioides</name>
    <name type="common">Mexican cotton</name>
    <name type="synonym">Selera gossypioides</name>
    <dbReference type="NCBI Taxonomy" id="34282"/>
    <lineage>
        <taxon>Eukaryota</taxon>
        <taxon>Viridiplantae</taxon>
        <taxon>Streptophyta</taxon>
        <taxon>Embryophyta</taxon>
        <taxon>Tracheophyta</taxon>
        <taxon>Spermatophyta</taxon>
        <taxon>Magnoliopsida</taxon>
        <taxon>eudicotyledons</taxon>
        <taxon>Gunneridae</taxon>
        <taxon>Pentapetalae</taxon>
        <taxon>rosids</taxon>
        <taxon>malvids</taxon>
        <taxon>Malvales</taxon>
        <taxon>Malvaceae</taxon>
        <taxon>Malvoideae</taxon>
        <taxon>Gossypium</taxon>
    </lineage>
</organism>
<dbReference type="Proteomes" id="UP000593579">
    <property type="component" value="Unassembled WGS sequence"/>
</dbReference>
<proteinExistence type="predicted"/>
<dbReference type="OrthoDB" id="1436896at2759"/>
<dbReference type="AlphaFoldDB" id="A0A7J9BH17"/>
<feature type="region of interest" description="Disordered" evidence="1">
    <location>
        <begin position="202"/>
        <end position="239"/>
    </location>
</feature>
<keyword evidence="3" id="KW-1185">Reference proteome</keyword>
<dbReference type="EMBL" id="JABEZY010000003">
    <property type="protein sequence ID" value="MBA0735454.1"/>
    <property type="molecule type" value="Genomic_DNA"/>
</dbReference>
<accession>A0A7J9BH17</accession>
<sequence length="239" mass="28348">MVLDFYANLKFSNYDKVYVKGKEVEVSPSIICKYYKVLFYVSDEIKLLKLRNFNGIDLDSIMHYLTEGRGEWEREIYTNLPFLLNPRKQICVGTWIYKFMVRCVTRDETGVFFPHLVTDLCRAAKVPIKPLKPFHRPTTHVIEEERAQLYPTKSKIENVLKSIQKQLDELVEPRCYDSQTIEVMKSYVERCARDHGGEKLVWPTKQKRSQVQERCGMENHEDRRKERNEKARNDKSSRS</sequence>
<comment type="caution">
    <text evidence="2">The sequence shown here is derived from an EMBL/GenBank/DDBJ whole genome shotgun (WGS) entry which is preliminary data.</text>
</comment>
<evidence type="ECO:0000256" key="1">
    <source>
        <dbReference type="SAM" id="MobiDB-lite"/>
    </source>
</evidence>
<protein>
    <submittedName>
        <fullName evidence="2">Uncharacterized protein</fullName>
    </submittedName>
</protein>
<evidence type="ECO:0000313" key="3">
    <source>
        <dbReference type="Proteomes" id="UP000593579"/>
    </source>
</evidence>
<feature type="compositionally biased region" description="Basic and acidic residues" evidence="1">
    <location>
        <begin position="215"/>
        <end position="239"/>
    </location>
</feature>